<dbReference type="Proteomes" id="UP000050482">
    <property type="component" value="Unassembled WGS sequence"/>
</dbReference>
<dbReference type="InterPro" id="IPR014198">
    <property type="entry name" value="Spore_III_AB"/>
</dbReference>
<comment type="caution">
    <text evidence="2">The sequence shown here is derived from an EMBL/GenBank/DDBJ whole genome shotgun (WGS) entry which is preliminary data.</text>
</comment>
<reference evidence="2 3" key="1">
    <citation type="submission" date="2015-09" db="EMBL/GenBank/DDBJ databases">
        <title>Draft genome sequence of Alicyclobacillus ferrooxydans DSM 22381.</title>
        <authorList>
            <person name="Hemp J."/>
        </authorList>
    </citation>
    <scope>NUCLEOTIDE SEQUENCE [LARGE SCALE GENOMIC DNA]</scope>
    <source>
        <strain evidence="2 3">TC-34</strain>
    </source>
</reference>
<accession>A0A0P9D188</accession>
<dbReference type="EMBL" id="LJCO01000054">
    <property type="protein sequence ID" value="KPV43248.1"/>
    <property type="molecule type" value="Genomic_DNA"/>
</dbReference>
<evidence type="ECO:0000313" key="2">
    <source>
        <dbReference type="EMBL" id="KPV43248.1"/>
    </source>
</evidence>
<dbReference type="NCBIfam" id="TIGR02833">
    <property type="entry name" value="spore_III_AB"/>
    <property type="match status" value="1"/>
</dbReference>
<dbReference type="PIRSF" id="PIRSF021435">
    <property type="entry name" value="SpoIIIAB"/>
    <property type="match status" value="1"/>
</dbReference>
<evidence type="ECO:0008006" key="4">
    <source>
        <dbReference type="Google" id="ProtNLM"/>
    </source>
</evidence>
<sequence length="171" mass="18812">MIKLIGCALIVVATSAIGFRVARVYRERPRELLLLIEALRLLRAEIEYTATPLPQALKNVGARMHSPVNIVFNTTADELSGADVTVGEALAAGVRACRQKAHLTDADFTALAVFGRTLGTSDLLHQSQQFEATLAQLESAQKGAAEDRRRYERMWQYIGVLAGLFIVILLY</sequence>
<dbReference type="OrthoDB" id="1957909at2"/>
<evidence type="ECO:0000256" key="1">
    <source>
        <dbReference type="SAM" id="Phobius"/>
    </source>
</evidence>
<organism evidence="2 3">
    <name type="scientific">Alicyclobacillus ferrooxydans</name>
    <dbReference type="NCBI Taxonomy" id="471514"/>
    <lineage>
        <taxon>Bacteria</taxon>
        <taxon>Bacillati</taxon>
        <taxon>Bacillota</taxon>
        <taxon>Bacilli</taxon>
        <taxon>Bacillales</taxon>
        <taxon>Alicyclobacillaceae</taxon>
        <taxon>Alicyclobacillus</taxon>
    </lineage>
</organism>
<proteinExistence type="predicted"/>
<gene>
    <name evidence="2" type="ORF">AN477_13470</name>
</gene>
<keyword evidence="1" id="KW-1133">Transmembrane helix</keyword>
<feature type="transmembrane region" description="Helical" evidence="1">
    <location>
        <begin position="154"/>
        <end position="170"/>
    </location>
</feature>
<name>A0A0P9D188_9BACL</name>
<keyword evidence="3" id="KW-1185">Reference proteome</keyword>
<keyword evidence="1" id="KW-0472">Membrane</keyword>
<dbReference type="AlphaFoldDB" id="A0A0P9D188"/>
<keyword evidence="1" id="KW-0812">Transmembrane</keyword>
<evidence type="ECO:0000313" key="3">
    <source>
        <dbReference type="Proteomes" id="UP000050482"/>
    </source>
</evidence>
<protein>
    <recommendedName>
        <fullName evidence="4">Stage III sporulation protein AB</fullName>
    </recommendedName>
</protein>
<dbReference type="STRING" id="471514.AN477_13470"/>
<dbReference type="RefSeq" id="WP_054969679.1">
    <property type="nucleotide sequence ID" value="NZ_LJCO01000054.1"/>
</dbReference>
<dbReference type="PATRIC" id="fig|471514.4.peg.1397"/>
<dbReference type="Pfam" id="PF09548">
    <property type="entry name" value="Spore_III_AB"/>
    <property type="match status" value="1"/>
</dbReference>